<dbReference type="AlphaFoldDB" id="A0A9K3NTT1"/>
<dbReference type="Gramene" id="mRNA:HanXRQr2_Chr04g0192571">
    <property type="protein sequence ID" value="mRNA:HanXRQr2_Chr04g0192571"/>
    <property type="gene ID" value="HanXRQr2_Chr04g0192571"/>
</dbReference>
<comment type="caution">
    <text evidence="1">The sequence shown here is derived from an EMBL/GenBank/DDBJ whole genome shotgun (WGS) entry which is preliminary data.</text>
</comment>
<evidence type="ECO:0000313" key="1">
    <source>
        <dbReference type="EMBL" id="KAF5812434.1"/>
    </source>
</evidence>
<accession>A0A9K3NTT1</accession>
<proteinExistence type="predicted"/>
<organism evidence="1 2">
    <name type="scientific">Helianthus annuus</name>
    <name type="common">Common sunflower</name>
    <dbReference type="NCBI Taxonomy" id="4232"/>
    <lineage>
        <taxon>Eukaryota</taxon>
        <taxon>Viridiplantae</taxon>
        <taxon>Streptophyta</taxon>
        <taxon>Embryophyta</taxon>
        <taxon>Tracheophyta</taxon>
        <taxon>Spermatophyta</taxon>
        <taxon>Magnoliopsida</taxon>
        <taxon>eudicotyledons</taxon>
        <taxon>Gunneridae</taxon>
        <taxon>Pentapetalae</taxon>
        <taxon>asterids</taxon>
        <taxon>campanulids</taxon>
        <taxon>Asterales</taxon>
        <taxon>Asteraceae</taxon>
        <taxon>Asteroideae</taxon>
        <taxon>Heliantheae alliance</taxon>
        <taxon>Heliantheae</taxon>
        <taxon>Helianthus</taxon>
    </lineage>
</organism>
<reference evidence="1" key="2">
    <citation type="submission" date="2020-06" db="EMBL/GenBank/DDBJ databases">
        <title>Helianthus annuus Genome sequencing and assembly Release 2.</title>
        <authorList>
            <person name="Gouzy J."/>
            <person name="Langlade N."/>
            <person name="Munos S."/>
        </authorList>
    </citation>
    <scope>NUCLEOTIDE SEQUENCE</scope>
    <source>
        <tissue evidence="1">Leaves</tissue>
    </source>
</reference>
<name>A0A9K3NTT1_HELAN</name>
<gene>
    <name evidence="1" type="ORF">HanXRQr2_Chr04g0192571</name>
</gene>
<reference evidence="1" key="1">
    <citation type="journal article" date="2017" name="Nature">
        <title>The sunflower genome provides insights into oil metabolism, flowering and Asterid evolution.</title>
        <authorList>
            <person name="Badouin H."/>
            <person name="Gouzy J."/>
            <person name="Grassa C.J."/>
            <person name="Murat F."/>
            <person name="Staton S.E."/>
            <person name="Cottret L."/>
            <person name="Lelandais-Briere C."/>
            <person name="Owens G.L."/>
            <person name="Carrere S."/>
            <person name="Mayjonade B."/>
            <person name="Legrand L."/>
            <person name="Gill N."/>
            <person name="Kane N.C."/>
            <person name="Bowers J.E."/>
            <person name="Hubner S."/>
            <person name="Bellec A."/>
            <person name="Berard A."/>
            <person name="Berges H."/>
            <person name="Blanchet N."/>
            <person name="Boniface M.C."/>
            <person name="Brunel D."/>
            <person name="Catrice O."/>
            <person name="Chaidir N."/>
            <person name="Claudel C."/>
            <person name="Donnadieu C."/>
            <person name="Faraut T."/>
            <person name="Fievet G."/>
            <person name="Helmstetter N."/>
            <person name="King M."/>
            <person name="Knapp S.J."/>
            <person name="Lai Z."/>
            <person name="Le Paslier M.C."/>
            <person name="Lippi Y."/>
            <person name="Lorenzon L."/>
            <person name="Mandel J.R."/>
            <person name="Marage G."/>
            <person name="Marchand G."/>
            <person name="Marquand E."/>
            <person name="Bret-Mestries E."/>
            <person name="Morien E."/>
            <person name="Nambeesan S."/>
            <person name="Nguyen T."/>
            <person name="Pegot-Espagnet P."/>
            <person name="Pouilly N."/>
            <person name="Raftis F."/>
            <person name="Sallet E."/>
            <person name="Schiex T."/>
            <person name="Thomas J."/>
            <person name="Vandecasteele C."/>
            <person name="Vares D."/>
            <person name="Vear F."/>
            <person name="Vautrin S."/>
            <person name="Crespi M."/>
            <person name="Mangin B."/>
            <person name="Burke J.M."/>
            <person name="Salse J."/>
            <person name="Munos S."/>
            <person name="Vincourt P."/>
            <person name="Rieseberg L.H."/>
            <person name="Langlade N.B."/>
        </authorList>
    </citation>
    <scope>NUCLEOTIDE SEQUENCE</scope>
    <source>
        <tissue evidence="1">Leaves</tissue>
    </source>
</reference>
<protein>
    <submittedName>
        <fullName evidence="1">Uncharacterized protein</fullName>
    </submittedName>
</protein>
<evidence type="ECO:0000313" key="2">
    <source>
        <dbReference type="Proteomes" id="UP000215914"/>
    </source>
</evidence>
<dbReference type="EMBL" id="MNCJ02000319">
    <property type="protein sequence ID" value="KAF5812434.1"/>
    <property type="molecule type" value="Genomic_DNA"/>
</dbReference>
<dbReference type="Proteomes" id="UP000215914">
    <property type="component" value="Unassembled WGS sequence"/>
</dbReference>
<keyword evidence="2" id="KW-1185">Reference proteome</keyword>
<sequence length="62" mass="7057">MTLQNAPVGLDYERDKKFQRCSYLSFTESSKSCDGFKGDSKGVCGSMEHGVWEIELYFLYSS</sequence>